<dbReference type="SUPFAM" id="SSF53335">
    <property type="entry name" value="S-adenosyl-L-methionine-dependent methyltransferases"/>
    <property type="match status" value="1"/>
</dbReference>
<proteinExistence type="predicted"/>
<dbReference type="EMBL" id="AYKF01000096">
    <property type="protein sequence ID" value="ROO27008.1"/>
    <property type="molecule type" value="Genomic_DNA"/>
</dbReference>
<gene>
    <name evidence="1" type="ORF">SAHL_11935</name>
</gene>
<dbReference type="InterPro" id="IPR029063">
    <property type="entry name" value="SAM-dependent_MTases_sf"/>
</dbReference>
<accession>A0A423PN48</accession>
<sequence length="280" mass="31224">MSAATQNAQRGNDRISLTGYATASAWAHYGFEDAEWFDTRRGRALFWPLHSACNAIRPFSPGAGAFTETLYWRHHWFSKWTEAQSPGLAVEIGSGLTTRGISHSRHHSDCQWVDYDLPNVVEARNARLADERLPENYTLDRGDLLADGLGDALTAPESGRTIVLTEGVTDYLAMSEKRRAWRSVAALLERLGGGRYLLEIHPRQRLETFGPTARMLLATLRRITGRDLSEQLFDSVDQATSLLRECGFSRARVLTEDELEGAADAPLPRHRAFVLVAADV</sequence>
<reference evidence="1 2" key="1">
    <citation type="submission" date="2013-10" db="EMBL/GenBank/DDBJ databases">
        <title>Salinisphaera halophila YIM 95161 Genome Sequencing.</title>
        <authorList>
            <person name="Lai Q."/>
            <person name="Li C."/>
            <person name="Shao Z."/>
        </authorList>
    </citation>
    <scope>NUCLEOTIDE SEQUENCE [LARGE SCALE GENOMIC DNA]</scope>
    <source>
        <strain evidence="1 2">YIM 95161</strain>
    </source>
</reference>
<dbReference type="RefSeq" id="WP_123591634.1">
    <property type="nucleotide sequence ID" value="NZ_AYKF01000096.1"/>
</dbReference>
<comment type="caution">
    <text evidence="1">The sequence shown here is derived from an EMBL/GenBank/DDBJ whole genome shotgun (WGS) entry which is preliminary data.</text>
</comment>
<evidence type="ECO:0000313" key="2">
    <source>
        <dbReference type="Proteomes" id="UP000285123"/>
    </source>
</evidence>
<dbReference type="AlphaFoldDB" id="A0A423PN48"/>
<name>A0A423PN48_9GAMM</name>
<dbReference type="Proteomes" id="UP000285123">
    <property type="component" value="Unassembled WGS sequence"/>
</dbReference>
<protein>
    <submittedName>
        <fullName evidence="1">Uncharacterized protein</fullName>
    </submittedName>
</protein>
<dbReference type="Gene3D" id="3.40.50.150">
    <property type="entry name" value="Vaccinia Virus protein VP39"/>
    <property type="match status" value="1"/>
</dbReference>
<organism evidence="1 2">
    <name type="scientific">Salinisphaera orenii YIM 95161</name>
    <dbReference type="NCBI Taxonomy" id="1051139"/>
    <lineage>
        <taxon>Bacteria</taxon>
        <taxon>Pseudomonadati</taxon>
        <taxon>Pseudomonadota</taxon>
        <taxon>Gammaproteobacteria</taxon>
        <taxon>Salinisphaerales</taxon>
        <taxon>Salinisphaeraceae</taxon>
        <taxon>Salinisphaera</taxon>
    </lineage>
</organism>
<dbReference type="OrthoDB" id="7063113at2"/>
<evidence type="ECO:0000313" key="1">
    <source>
        <dbReference type="EMBL" id="ROO27008.1"/>
    </source>
</evidence>